<evidence type="ECO:0000313" key="3">
    <source>
        <dbReference type="Proteomes" id="UP001338125"/>
    </source>
</evidence>
<dbReference type="EMBL" id="JAVFKD010000001">
    <property type="protein sequence ID" value="KAK5998789.1"/>
    <property type="molecule type" value="Genomic_DNA"/>
</dbReference>
<proteinExistence type="predicted"/>
<sequence length="65" mass="7220">MDSNNKQQKNEGEKQFSIQPITDNAAVDPKFAATKAAPGPVFAQDMPAEEGTKEERQTRKEDLNK</sequence>
<organism evidence="2 3">
    <name type="scientific">Cladobotryum mycophilum</name>
    <dbReference type="NCBI Taxonomy" id="491253"/>
    <lineage>
        <taxon>Eukaryota</taxon>
        <taxon>Fungi</taxon>
        <taxon>Dikarya</taxon>
        <taxon>Ascomycota</taxon>
        <taxon>Pezizomycotina</taxon>
        <taxon>Sordariomycetes</taxon>
        <taxon>Hypocreomycetidae</taxon>
        <taxon>Hypocreales</taxon>
        <taxon>Hypocreaceae</taxon>
        <taxon>Cladobotryum</taxon>
    </lineage>
</organism>
<feature type="compositionally biased region" description="Basic and acidic residues" evidence="1">
    <location>
        <begin position="50"/>
        <end position="65"/>
    </location>
</feature>
<evidence type="ECO:0000313" key="2">
    <source>
        <dbReference type="EMBL" id="KAK5998789.1"/>
    </source>
</evidence>
<comment type="caution">
    <text evidence="2">The sequence shown here is derived from an EMBL/GenBank/DDBJ whole genome shotgun (WGS) entry which is preliminary data.</text>
</comment>
<name>A0ABR0T300_9HYPO</name>
<dbReference type="Proteomes" id="UP001338125">
    <property type="component" value="Unassembled WGS sequence"/>
</dbReference>
<protein>
    <submittedName>
        <fullName evidence="2">Uncharacterized protein</fullName>
    </submittedName>
</protein>
<feature type="region of interest" description="Disordered" evidence="1">
    <location>
        <begin position="1"/>
        <end position="65"/>
    </location>
</feature>
<gene>
    <name evidence="2" type="ORF">PT974_01172</name>
</gene>
<reference evidence="2 3" key="1">
    <citation type="submission" date="2024-01" db="EMBL/GenBank/DDBJ databases">
        <title>Complete genome of Cladobotryum mycophilum ATHUM6906.</title>
        <authorList>
            <person name="Christinaki A.C."/>
            <person name="Myridakis A.I."/>
            <person name="Kouvelis V.N."/>
        </authorList>
    </citation>
    <scope>NUCLEOTIDE SEQUENCE [LARGE SCALE GENOMIC DNA]</scope>
    <source>
        <strain evidence="2 3">ATHUM6906</strain>
    </source>
</reference>
<accession>A0ABR0T300</accession>
<keyword evidence="3" id="KW-1185">Reference proteome</keyword>
<evidence type="ECO:0000256" key="1">
    <source>
        <dbReference type="SAM" id="MobiDB-lite"/>
    </source>
</evidence>